<dbReference type="Proteomes" id="UP000285710">
    <property type="component" value="Unassembled WGS sequence"/>
</dbReference>
<evidence type="ECO:0000313" key="3">
    <source>
        <dbReference type="Proteomes" id="UP000285710"/>
    </source>
</evidence>
<dbReference type="Gene3D" id="3.10.180.10">
    <property type="entry name" value="2,3-Dihydroxybiphenyl 1,2-Dioxygenase, domain 1"/>
    <property type="match status" value="1"/>
</dbReference>
<reference evidence="2 3" key="2">
    <citation type="submission" date="2019-01" db="EMBL/GenBank/DDBJ databases">
        <authorList>
            <person name="Li Y."/>
        </authorList>
    </citation>
    <scope>NUCLEOTIDE SEQUENCE [LARGE SCALE GENOMIC DNA]</scope>
    <source>
        <strain evidence="2 3">2D-5</strain>
    </source>
</reference>
<accession>A0A451GC33</accession>
<dbReference type="RefSeq" id="WP_128269482.1">
    <property type="nucleotide sequence ID" value="NZ_SAUW01000007.1"/>
</dbReference>
<keyword evidence="3" id="KW-1185">Reference proteome</keyword>
<dbReference type="InterPro" id="IPR037523">
    <property type="entry name" value="VOC_core"/>
</dbReference>
<protein>
    <submittedName>
        <fullName evidence="2">VOC family protein</fullName>
    </submittedName>
</protein>
<proteinExistence type="predicted"/>
<feature type="domain" description="VOC" evidence="1">
    <location>
        <begin position="1"/>
        <end position="129"/>
    </location>
</feature>
<dbReference type="EMBL" id="SAUW01000007">
    <property type="protein sequence ID" value="RWR12725.1"/>
    <property type="molecule type" value="Genomic_DNA"/>
</dbReference>
<comment type="caution">
    <text evidence="2">The sequence shown here is derived from an EMBL/GenBank/DDBJ whole genome shotgun (WGS) entry which is preliminary data.</text>
</comment>
<sequence length="132" mass="14350">MFSHIILGARDLDVLGRFYDPVLAEIGWHRQPAGDDGGPPGLLWTVPGRPLPEFWVQIPWNGLPATWGNGTQVSFLAASRDEVDRAHAAAMRAGGLDEGAPGLRPDYGPTYYGAYFRDPEGNKICVVFGRDG</sequence>
<dbReference type="PANTHER" id="PTHR35006:SF1">
    <property type="entry name" value="BLL2941 PROTEIN"/>
    <property type="match status" value="1"/>
</dbReference>
<evidence type="ECO:0000259" key="1">
    <source>
        <dbReference type="PROSITE" id="PS51819"/>
    </source>
</evidence>
<dbReference type="PROSITE" id="PS51819">
    <property type="entry name" value="VOC"/>
    <property type="match status" value="1"/>
</dbReference>
<dbReference type="AlphaFoldDB" id="A0A451GC33"/>
<organism evidence="2 3">
    <name type="scientific">Paenirhodobacter populi</name>
    <dbReference type="NCBI Taxonomy" id="2306993"/>
    <lineage>
        <taxon>Bacteria</taxon>
        <taxon>Pseudomonadati</taxon>
        <taxon>Pseudomonadota</taxon>
        <taxon>Alphaproteobacteria</taxon>
        <taxon>Rhodobacterales</taxon>
        <taxon>Rhodobacter group</taxon>
        <taxon>Paenirhodobacter</taxon>
    </lineage>
</organism>
<dbReference type="SUPFAM" id="SSF54593">
    <property type="entry name" value="Glyoxalase/Bleomycin resistance protein/Dihydroxybiphenyl dioxygenase"/>
    <property type="match status" value="1"/>
</dbReference>
<dbReference type="InterPro" id="IPR004360">
    <property type="entry name" value="Glyas_Fos-R_dOase_dom"/>
</dbReference>
<evidence type="ECO:0000313" key="2">
    <source>
        <dbReference type="EMBL" id="RWR12725.1"/>
    </source>
</evidence>
<dbReference type="PANTHER" id="PTHR35006">
    <property type="entry name" value="GLYOXALASE FAMILY PROTEIN (AFU_ORTHOLOGUE AFUA_5G14830)"/>
    <property type="match status" value="1"/>
</dbReference>
<gene>
    <name evidence="2" type="ORF">D2T33_08420</name>
</gene>
<dbReference type="Pfam" id="PF00903">
    <property type="entry name" value="Glyoxalase"/>
    <property type="match status" value="1"/>
</dbReference>
<reference evidence="2 3" key="1">
    <citation type="submission" date="2019-01" db="EMBL/GenBank/DDBJ databases">
        <title>Sinorhodobacter populi sp. nov. isolated from the symptomatic bark tissue of Populus euramericana canker.</title>
        <authorList>
            <person name="Xu G."/>
        </authorList>
    </citation>
    <scope>NUCLEOTIDE SEQUENCE [LARGE SCALE GENOMIC DNA]</scope>
    <source>
        <strain evidence="2 3">2D-5</strain>
    </source>
</reference>
<dbReference type="InterPro" id="IPR029068">
    <property type="entry name" value="Glyas_Bleomycin-R_OHBP_Dase"/>
</dbReference>
<name>A0A451GC33_9RHOB</name>
<dbReference type="CDD" id="cd07262">
    <property type="entry name" value="VOC_like"/>
    <property type="match status" value="1"/>
</dbReference>